<dbReference type="GO" id="GO:0004519">
    <property type="term" value="F:endonuclease activity"/>
    <property type="evidence" value="ECO:0007669"/>
    <property type="project" value="UniProtKB-KW"/>
</dbReference>
<dbReference type="Proteomes" id="UP000735302">
    <property type="component" value="Unassembled WGS sequence"/>
</dbReference>
<dbReference type="EMBL" id="BLXT01007613">
    <property type="protein sequence ID" value="GFO40357.1"/>
    <property type="molecule type" value="Genomic_DNA"/>
</dbReference>
<keyword evidence="2" id="KW-0255">Endonuclease</keyword>
<dbReference type="Pfam" id="PF00078">
    <property type="entry name" value="RVT_1"/>
    <property type="match status" value="1"/>
</dbReference>
<dbReference type="InterPro" id="IPR000477">
    <property type="entry name" value="RT_dom"/>
</dbReference>
<dbReference type="PANTHER" id="PTHR19446">
    <property type="entry name" value="REVERSE TRANSCRIPTASES"/>
    <property type="match status" value="1"/>
</dbReference>
<comment type="caution">
    <text evidence="2">The sequence shown here is derived from an EMBL/GenBank/DDBJ whole genome shotgun (WGS) entry which is preliminary data.</text>
</comment>
<reference evidence="2 3" key="1">
    <citation type="journal article" date="2021" name="Elife">
        <title>Chloroplast acquisition without the gene transfer in kleptoplastic sea slugs, Plakobranchus ocellatus.</title>
        <authorList>
            <person name="Maeda T."/>
            <person name="Takahashi S."/>
            <person name="Yoshida T."/>
            <person name="Shimamura S."/>
            <person name="Takaki Y."/>
            <person name="Nagai Y."/>
            <person name="Toyoda A."/>
            <person name="Suzuki Y."/>
            <person name="Arimoto A."/>
            <person name="Ishii H."/>
            <person name="Satoh N."/>
            <person name="Nishiyama T."/>
            <person name="Hasebe M."/>
            <person name="Maruyama T."/>
            <person name="Minagawa J."/>
            <person name="Obokata J."/>
            <person name="Shigenobu S."/>
        </authorList>
    </citation>
    <scope>NUCLEOTIDE SEQUENCE [LARGE SCALE GENOMIC DNA]</scope>
</reference>
<protein>
    <submittedName>
        <fullName evidence="2">Endonuclease-reverse transcriptase</fullName>
    </submittedName>
</protein>
<feature type="domain" description="Reverse transcriptase" evidence="1">
    <location>
        <begin position="7"/>
        <end position="132"/>
    </location>
</feature>
<name>A0AAV4D8D6_9GAST</name>
<accession>A0AAV4D8D6</accession>
<evidence type="ECO:0000313" key="2">
    <source>
        <dbReference type="EMBL" id="GFO40357.1"/>
    </source>
</evidence>
<dbReference type="SUPFAM" id="SSF56672">
    <property type="entry name" value="DNA/RNA polymerases"/>
    <property type="match status" value="1"/>
</dbReference>
<keyword evidence="3" id="KW-1185">Reference proteome</keyword>
<gene>
    <name evidence="2" type="ORF">PoB_006686200</name>
</gene>
<organism evidence="2 3">
    <name type="scientific">Plakobranchus ocellatus</name>
    <dbReference type="NCBI Taxonomy" id="259542"/>
    <lineage>
        <taxon>Eukaryota</taxon>
        <taxon>Metazoa</taxon>
        <taxon>Spiralia</taxon>
        <taxon>Lophotrochozoa</taxon>
        <taxon>Mollusca</taxon>
        <taxon>Gastropoda</taxon>
        <taxon>Heterobranchia</taxon>
        <taxon>Euthyneura</taxon>
        <taxon>Panpulmonata</taxon>
        <taxon>Sacoglossa</taxon>
        <taxon>Placobranchoidea</taxon>
        <taxon>Plakobranchidae</taxon>
        <taxon>Plakobranchus</taxon>
    </lineage>
</organism>
<sequence>MERILDENQPRDQAGFRKGYSTTDHIYILNQVIEKSNEYNLPLCVGFIDYEKAFDSVEHFAIFDALRKININETYVTILDNIYRNASARVHIDNLESEPFPIHRGVRQADPISPKLVTAAIEMIFRKTDLKHGLNVDGETRISDLLTTLHLSQKK</sequence>
<keyword evidence="2" id="KW-0378">Hydrolase</keyword>
<evidence type="ECO:0000313" key="3">
    <source>
        <dbReference type="Proteomes" id="UP000735302"/>
    </source>
</evidence>
<dbReference type="AlphaFoldDB" id="A0AAV4D8D6"/>
<keyword evidence="2" id="KW-0540">Nuclease</keyword>
<dbReference type="InterPro" id="IPR043502">
    <property type="entry name" value="DNA/RNA_pol_sf"/>
</dbReference>
<proteinExistence type="predicted"/>
<evidence type="ECO:0000259" key="1">
    <source>
        <dbReference type="Pfam" id="PF00078"/>
    </source>
</evidence>